<feature type="region of interest" description="Disordered" evidence="3">
    <location>
        <begin position="215"/>
        <end position="359"/>
    </location>
</feature>
<feature type="compositionally biased region" description="Low complexity" evidence="3">
    <location>
        <begin position="265"/>
        <end position="284"/>
    </location>
</feature>
<proteinExistence type="predicted"/>
<feature type="domain" description="Timeless N-terminal" evidence="4">
    <location>
        <begin position="4"/>
        <end position="235"/>
    </location>
</feature>
<dbReference type="PANTHER" id="PTHR22940:SF5">
    <property type="entry name" value="PROTEIN TIMELESS"/>
    <property type="match status" value="1"/>
</dbReference>
<reference evidence="5 6" key="1">
    <citation type="submission" date="2024-07" db="EMBL/GenBank/DDBJ databases">
        <title>Chromosome-level genome assembly of the water stick insect Ranatra chinensis (Heteroptera: Nepidae).</title>
        <authorList>
            <person name="Liu X."/>
        </authorList>
    </citation>
    <scope>NUCLEOTIDE SEQUENCE [LARGE SCALE GENOMIC DNA]</scope>
    <source>
        <strain evidence="5">Cailab_2021Rc</strain>
        <tissue evidence="5">Muscle</tissue>
    </source>
</reference>
<evidence type="ECO:0000256" key="3">
    <source>
        <dbReference type="SAM" id="MobiDB-lite"/>
    </source>
</evidence>
<name>A0ABD0Y9X9_9HEMI</name>
<keyword evidence="6" id="KW-1185">Reference proteome</keyword>
<evidence type="ECO:0000256" key="2">
    <source>
        <dbReference type="ARBA" id="ARBA00023242"/>
    </source>
</evidence>
<dbReference type="Pfam" id="PF04821">
    <property type="entry name" value="TIMELESS"/>
    <property type="match status" value="1"/>
</dbReference>
<accession>A0ABD0Y9X9</accession>
<dbReference type="AlphaFoldDB" id="A0ABD0Y9X9"/>
<evidence type="ECO:0000256" key="1">
    <source>
        <dbReference type="ARBA" id="ARBA00004123"/>
    </source>
</evidence>
<comment type="caution">
    <text evidence="5">The sequence shown here is derived from an EMBL/GenBank/DDBJ whole genome shotgun (WGS) entry which is preliminary data.</text>
</comment>
<keyword evidence="2" id="KW-0539">Nucleus</keyword>
<sequence length="708" mass="80342">ILDEILKKLSIEDRTLRTFRRAIGFSQVVKKDILPLLVNVKDDRQITDTTIKILVNLTMPVECLLPLEVMSKTDAGRNTIIELNWLLANCKEAFLDPRSTRRILDHIRLLLDYGDKLSLVDCESLNNCVVLLRNVLHIPEMRSSGMSASSPQNQLLWNLFAQNIDKILIELMTGKQRSKWGMALVQLIALLYKDQHVTTLQKLLNLWFEMTLSESSEDNESNTSPPERGSGDSSSSSMATSDPTSDSSDNSGGNQSGADGGGGQKSVQQQKKSQAQARKQANKQNSKKLEPVVSHANDYNKQNSEKMECGGSSEVSDCGYGTQVENQESISTSSNEDETPNTRGKPIHQKPANLLQKSRHPNGKAVIASSVYDKNELRRKKLVKRSRTNSMNMKALLHHIPSDEDISHLLKEFTVDFLLKGYGCLVEELRHQLLYNSKAQAYMDTSHFFWLVTYFLKFATQLELDLEHISPVLSFDVVSYLTFEGVNLCEQFELAKLRSDCDMTPCLRRMHLVVTAIRELVQALDTYKKVNHLSKDDTMHISTLQKQMCETEDLRCLFVLLLRQFTPTLQSKQYLQDVIVTNHMLLSFIETTAPQSFSTTLHNHMKQFVAVDIMRQYGLLLECFEENGQFVNDCVFTMMHHVAGDLENVAALFQPAILKTFSVIWESDFQICDDWLDLIEYVIHKFINMPRGLAAVEDKGQKVISNVF</sequence>
<feature type="non-terminal residue" evidence="5">
    <location>
        <position position="1"/>
    </location>
</feature>
<gene>
    <name evidence="5" type="ORF">AAG570_001915</name>
</gene>
<feature type="compositionally biased region" description="Polar residues" evidence="3">
    <location>
        <begin position="323"/>
        <end position="334"/>
    </location>
</feature>
<evidence type="ECO:0000259" key="4">
    <source>
        <dbReference type="Pfam" id="PF04821"/>
    </source>
</evidence>
<dbReference type="InterPro" id="IPR044998">
    <property type="entry name" value="Timeless"/>
</dbReference>
<evidence type="ECO:0000313" key="6">
    <source>
        <dbReference type="Proteomes" id="UP001558652"/>
    </source>
</evidence>
<dbReference type="PANTHER" id="PTHR22940">
    <property type="entry name" value="TIMEOUT/TIMELESS-2"/>
    <property type="match status" value="1"/>
</dbReference>
<dbReference type="EMBL" id="JBFDAA010000011">
    <property type="protein sequence ID" value="KAL1124145.1"/>
    <property type="molecule type" value="Genomic_DNA"/>
</dbReference>
<feature type="compositionally biased region" description="Gly residues" evidence="3">
    <location>
        <begin position="254"/>
        <end position="264"/>
    </location>
</feature>
<dbReference type="InterPro" id="IPR006906">
    <property type="entry name" value="Timeless_N"/>
</dbReference>
<evidence type="ECO:0000313" key="5">
    <source>
        <dbReference type="EMBL" id="KAL1124145.1"/>
    </source>
</evidence>
<protein>
    <recommendedName>
        <fullName evidence="4">Timeless N-terminal domain-containing protein</fullName>
    </recommendedName>
</protein>
<comment type="subcellular location">
    <subcellularLocation>
        <location evidence="1">Nucleus</location>
    </subcellularLocation>
</comment>
<organism evidence="5 6">
    <name type="scientific">Ranatra chinensis</name>
    <dbReference type="NCBI Taxonomy" id="642074"/>
    <lineage>
        <taxon>Eukaryota</taxon>
        <taxon>Metazoa</taxon>
        <taxon>Ecdysozoa</taxon>
        <taxon>Arthropoda</taxon>
        <taxon>Hexapoda</taxon>
        <taxon>Insecta</taxon>
        <taxon>Pterygota</taxon>
        <taxon>Neoptera</taxon>
        <taxon>Paraneoptera</taxon>
        <taxon>Hemiptera</taxon>
        <taxon>Heteroptera</taxon>
        <taxon>Panheteroptera</taxon>
        <taxon>Nepomorpha</taxon>
        <taxon>Nepidae</taxon>
        <taxon>Ranatrinae</taxon>
        <taxon>Ranatra</taxon>
    </lineage>
</organism>
<dbReference type="Proteomes" id="UP001558652">
    <property type="component" value="Unassembled WGS sequence"/>
</dbReference>
<dbReference type="GO" id="GO:0005634">
    <property type="term" value="C:nucleus"/>
    <property type="evidence" value="ECO:0007669"/>
    <property type="project" value="UniProtKB-SubCell"/>
</dbReference>
<feature type="compositionally biased region" description="Low complexity" evidence="3">
    <location>
        <begin position="221"/>
        <end position="253"/>
    </location>
</feature>